<keyword evidence="2" id="KW-1185">Reference proteome</keyword>
<evidence type="ECO:0008006" key="3">
    <source>
        <dbReference type="Google" id="ProtNLM"/>
    </source>
</evidence>
<reference evidence="1 2" key="1">
    <citation type="submission" date="2021-01" db="EMBL/GenBank/DDBJ databases">
        <title>Genomic Encyclopedia of Type Strains, Phase IV (KMG-IV): sequencing the most valuable type-strain genomes for metagenomic binning, comparative biology and taxonomic classification.</title>
        <authorList>
            <person name="Goeker M."/>
        </authorList>
    </citation>
    <scope>NUCLEOTIDE SEQUENCE [LARGE SCALE GENOMIC DNA]</scope>
    <source>
        <strain evidence="1 2">DSM 28236</strain>
    </source>
</reference>
<gene>
    <name evidence="1" type="ORF">JOD45_000533</name>
</gene>
<dbReference type="RefSeq" id="WP_380898470.1">
    <property type="nucleotide sequence ID" value="NZ_JBHLTV010000035.1"/>
</dbReference>
<evidence type="ECO:0000313" key="1">
    <source>
        <dbReference type="EMBL" id="MBM7644340.1"/>
    </source>
</evidence>
<organism evidence="1 2">
    <name type="scientific">Scopulibacillus daqui</name>
    <dbReference type="NCBI Taxonomy" id="1469162"/>
    <lineage>
        <taxon>Bacteria</taxon>
        <taxon>Bacillati</taxon>
        <taxon>Bacillota</taxon>
        <taxon>Bacilli</taxon>
        <taxon>Bacillales</taxon>
        <taxon>Sporolactobacillaceae</taxon>
        <taxon>Scopulibacillus</taxon>
    </lineage>
</organism>
<name>A0ABS2PXN3_9BACL</name>
<proteinExistence type="predicted"/>
<sequence>MHIDGIDKAVQKINLDFAVGNGQILKGKVVNIISDDKVEIIVGQRQLTATVNTRLEWGRDYLFQVKQHKEPPVLQVLNNGADQDNSTQFEVRQMMNILKLKDDPVIEMLIKSLIKADIPITRDLLLSAKHLLAQSHSLESGIKTVEWMVRHRLPLEKDFFQSVESLFQEEHLSTHANRLLHQMMPMPNRTNAMMALARFLHSLPAANHESSNWLDMLVNKIGFQHENLLSSFASNNKGNNQLNETLKSLVLKLIQDTETPSQLKPAAEMMLKSITGQQLQMVSNDETLVQLLMQLPIRSKDKFDNVSIYWEGKRSRSGQIDSGNCQIFCRLDLNQLNEMLVHIRIQKKNMTIKIHNNYTGLGTALRKWEDLLRMRLEEAGFRLVSLSQVQLEEGKRDDILTDMIIDKSHLDVKI</sequence>
<comment type="caution">
    <text evidence="1">The sequence shown here is derived from an EMBL/GenBank/DDBJ whole genome shotgun (WGS) entry which is preliminary data.</text>
</comment>
<dbReference type="Proteomes" id="UP000808914">
    <property type="component" value="Unassembled WGS sequence"/>
</dbReference>
<accession>A0ABS2PXN3</accession>
<evidence type="ECO:0000313" key="2">
    <source>
        <dbReference type="Proteomes" id="UP000808914"/>
    </source>
</evidence>
<dbReference type="EMBL" id="JAFBER010000002">
    <property type="protein sequence ID" value="MBM7644340.1"/>
    <property type="molecule type" value="Genomic_DNA"/>
</dbReference>
<protein>
    <recommendedName>
        <fullName evidence="3">Flagellar hook-length control protein FliK</fullName>
    </recommendedName>
</protein>